<evidence type="ECO:0000256" key="1">
    <source>
        <dbReference type="SAM" id="SignalP"/>
    </source>
</evidence>
<dbReference type="AlphaFoldDB" id="A0A3P7MAH1"/>
<keyword evidence="3" id="KW-1185">Reference proteome</keyword>
<dbReference type="OrthoDB" id="10598808at2759"/>
<proteinExistence type="predicted"/>
<feature type="chain" id="PRO_5018031073" evidence="1">
    <location>
        <begin position="22"/>
        <end position="183"/>
    </location>
</feature>
<evidence type="ECO:0000313" key="3">
    <source>
        <dbReference type="Proteomes" id="UP000281553"/>
    </source>
</evidence>
<accession>A0A3P7MAH1</accession>
<dbReference type="EMBL" id="UYRU01060728">
    <property type="protein sequence ID" value="VDN14901.1"/>
    <property type="molecule type" value="Genomic_DNA"/>
</dbReference>
<sequence>MANFGLTLLLSLGIAATYINAEGYVLTKEDTRIIEEESGCAELTTVVPSDFTLTIADTNGEVCRNYEPVTCGAIMQSSISSLLHVLVAHLGITVKDILKLCLFREDIDEHTVGFTANVDGTTGERYSFVFCQISGDGVEYIIDWEGEGMCRLFLLHHTNLFNQHRQLYANVLKSPPYTKSAKA</sequence>
<evidence type="ECO:0000313" key="2">
    <source>
        <dbReference type="EMBL" id="VDN14901.1"/>
    </source>
</evidence>
<organism evidence="2 3">
    <name type="scientific">Dibothriocephalus latus</name>
    <name type="common">Fish tapeworm</name>
    <name type="synonym">Diphyllobothrium latum</name>
    <dbReference type="NCBI Taxonomy" id="60516"/>
    <lineage>
        <taxon>Eukaryota</taxon>
        <taxon>Metazoa</taxon>
        <taxon>Spiralia</taxon>
        <taxon>Lophotrochozoa</taxon>
        <taxon>Platyhelminthes</taxon>
        <taxon>Cestoda</taxon>
        <taxon>Eucestoda</taxon>
        <taxon>Diphyllobothriidea</taxon>
        <taxon>Diphyllobothriidae</taxon>
        <taxon>Dibothriocephalus</taxon>
    </lineage>
</organism>
<gene>
    <name evidence="2" type="ORF">DILT_LOCUS10732</name>
</gene>
<feature type="signal peptide" evidence="1">
    <location>
        <begin position="1"/>
        <end position="21"/>
    </location>
</feature>
<reference evidence="2 3" key="1">
    <citation type="submission" date="2018-11" db="EMBL/GenBank/DDBJ databases">
        <authorList>
            <consortium name="Pathogen Informatics"/>
        </authorList>
    </citation>
    <scope>NUCLEOTIDE SEQUENCE [LARGE SCALE GENOMIC DNA]</scope>
</reference>
<protein>
    <submittedName>
        <fullName evidence="2">Uncharacterized protein</fullName>
    </submittedName>
</protein>
<name>A0A3P7MAH1_DIBLA</name>
<keyword evidence="1" id="KW-0732">Signal</keyword>
<dbReference type="Proteomes" id="UP000281553">
    <property type="component" value="Unassembled WGS sequence"/>
</dbReference>